<proteinExistence type="predicted"/>
<dbReference type="Proteomes" id="UP000182658">
    <property type="component" value="Unassembled WGS sequence"/>
</dbReference>
<sequence>MPSIHRYTLVRSVPNTVSRDTLLALLHEPTTIFHLSPIIAGWKEIEKDPDASQARSSRVYQVTDAVSFLPFGLYDTTVKVMIEFANFEHGVVITKHAIFGLVFHETWTIQTGTRSDSPAAQVEMTEGETLELSLSVEMSGNSLTVPAFKGMMEKNHLMYLEKVVELAIEASEQGGQPHPS</sequence>
<dbReference type="InterPro" id="IPR055481">
    <property type="entry name" value="DUF7053"/>
</dbReference>
<protein>
    <recommendedName>
        <fullName evidence="1">DUF7053 domain-containing protein</fullName>
    </recommendedName>
</protein>
<dbReference type="AlphaFoldDB" id="A0A1J7JA24"/>
<accession>A0A1J7JA24</accession>
<dbReference type="InParanoid" id="A0A1J7JA24"/>
<reference evidence="2 3" key="1">
    <citation type="submission" date="2016-10" db="EMBL/GenBank/DDBJ databases">
        <title>Draft genome sequence of Coniochaeta ligniaria NRRL30616, a lignocellulolytic fungus for bioabatement of inhibitors in plant biomass hydrolysates.</title>
        <authorList>
            <consortium name="DOE Joint Genome Institute"/>
            <person name="Jimenez D.J."/>
            <person name="Hector R.E."/>
            <person name="Riley R."/>
            <person name="Sun H."/>
            <person name="Grigoriev I.V."/>
            <person name="Van Elsas J.D."/>
            <person name="Nichols N.N."/>
        </authorList>
    </citation>
    <scope>NUCLEOTIDE SEQUENCE [LARGE SCALE GENOMIC DNA]</scope>
    <source>
        <strain evidence="2 3">NRRL 30616</strain>
    </source>
</reference>
<organism evidence="2 3">
    <name type="scientific">Coniochaeta ligniaria NRRL 30616</name>
    <dbReference type="NCBI Taxonomy" id="1408157"/>
    <lineage>
        <taxon>Eukaryota</taxon>
        <taxon>Fungi</taxon>
        <taxon>Dikarya</taxon>
        <taxon>Ascomycota</taxon>
        <taxon>Pezizomycotina</taxon>
        <taxon>Sordariomycetes</taxon>
        <taxon>Sordariomycetidae</taxon>
        <taxon>Coniochaetales</taxon>
        <taxon>Coniochaetaceae</taxon>
        <taxon>Coniochaeta</taxon>
    </lineage>
</organism>
<gene>
    <name evidence="2" type="ORF">CONLIGDRAFT_358291</name>
</gene>
<evidence type="ECO:0000259" key="1">
    <source>
        <dbReference type="Pfam" id="PF23155"/>
    </source>
</evidence>
<dbReference type="OrthoDB" id="4794810at2759"/>
<dbReference type="PANTHER" id="PTHR38117">
    <property type="entry name" value="NACHT AND WD40 DOMAIN PROTEIN"/>
    <property type="match status" value="1"/>
</dbReference>
<dbReference type="PANTHER" id="PTHR38117:SF1">
    <property type="entry name" value="DUF3074 DOMAIN-CONTAINING PROTEIN"/>
    <property type="match status" value="1"/>
</dbReference>
<evidence type="ECO:0000313" key="3">
    <source>
        <dbReference type="Proteomes" id="UP000182658"/>
    </source>
</evidence>
<dbReference type="STRING" id="1408157.A0A1J7JA24"/>
<feature type="domain" description="DUF7053" evidence="1">
    <location>
        <begin position="5"/>
        <end position="167"/>
    </location>
</feature>
<name>A0A1J7JA24_9PEZI</name>
<dbReference type="EMBL" id="KV875097">
    <property type="protein sequence ID" value="OIW30129.1"/>
    <property type="molecule type" value="Genomic_DNA"/>
</dbReference>
<keyword evidence="3" id="KW-1185">Reference proteome</keyword>
<dbReference type="Pfam" id="PF23155">
    <property type="entry name" value="DUF7053"/>
    <property type="match status" value="1"/>
</dbReference>
<evidence type="ECO:0000313" key="2">
    <source>
        <dbReference type="EMBL" id="OIW30129.1"/>
    </source>
</evidence>